<evidence type="ECO:0000313" key="2">
    <source>
        <dbReference type="EMBL" id="OXE49734.1"/>
    </source>
</evidence>
<name>A0A227KP57_9BURK</name>
<evidence type="ECO:0000256" key="1">
    <source>
        <dbReference type="SAM" id="Phobius"/>
    </source>
</evidence>
<comment type="caution">
    <text evidence="2">The sequence shown here is derived from an EMBL/GenBank/DDBJ whole genome shotgun (WGS) entry which is preliminary data.</text>
</comment>
<proteinExistence type="predicted"/>
<dbReference type="EMBL" id="NHMP01000003">
    <property type="protein sequence ID" value="OXE49734.1"/>
    <property type="molecule type" value="Genomic_DNA"/>
</dbReference>
<dbReference type="AlphaFoldDB" id="A0A227KP57"/>
<dbReference type="RefSeq" id="WP_066593197.1">
    <property type="nucleotide sequence ID" value="NZ_CAJTBZ010000004.1"/>
</dbReference>
<keyword evidence="3" id="KW-1185">Reference proteome</keyword>
<reference evidence="3" key="1">
    <citation type="submission" date="2017-05" db="EMBL/GenBank/DDBJ databases">
        <title>Improved OligoMM genomes.</title>
        <authorList>
            <person name="Garzetti D."/>
        </authorList>
    </citation>
    <scope>NUCLEOTIDE SEQUENCE [LARGE SCALE GENOMIC DNA]</scope>
    <source>
        <strain evidence="3">YL45</strain>
    </source>
</reference>
<dbReference type="Proteomes" id="UP000214610">
    <property type="component" value="Unassembled WGS sequence"/>
</dbReference>
<organism evidence="2 3">
    <name type="scientific">Turicimonas muris</name>
    <dbReference type="NCBI Taxonomy" id="1796652"/>
    <lineage>
        <taxon>Bacteria</taxon>
        <taxon>Pseudomonadati</taxon>
        <taxon>Pseudomonadota</taxon>
        <taxon>Betaproteobacteria</taxon>
        <taxon>Burkholderiales</taxon>
        <taxon>Sutterellaceae</taxon>
        <taxon>Turicimonas</taxon>
    </lineage>
</organism>
<feature type="transmembrane region" description="Helical" evidence="1">
    <location>
        <begin position="21"/>
        <end position="41"/>
    </location>
</feature>
<evidence type="ECO:0000313" key="3">
    <source>
        <dbReference type="Proteomes" id="UP000214610"/>
    </source>
</evidence>
<keyword evidence="1" id="KW-0812">Transmembrane</keyword>
<accession>A0A227KP57</accession>
<sequence length="204" mass="23961">MNKRQFLVAAKLFCQNRILGSCIFISIVIVTFSGLYPRLLLEVMNFGKLGDTILNWLSTALAGAALLFAIYCFLYQTKNFTIINIRSKKNRIFKEAWIVQELSFEIQSTREQLYLEKIYVSDPFNRFFRKPISLSWEQNGVFRPEIDGKQILLFPLDEKVRKSLFIEFPPESTEHFLTFSFSDNTRKEIYIRVDHALTKMSELM</sequence>
<feature type="transmembrane region" description="Helical" evidence="1">
    <location>
        <begin position="53"/>
        <end position="74"/>
    </location>
</feature>
<keyword evidence="1" id="KW-1133">Transmembrane helix</keyword>
<gene>
    <name evidence="2" type="ORF">ADH67_06300</name>
</gene>
<protein>
    <submittedName>
        <fullName evidence="2">Uncharacterized protein</fullName>
    </submittedName>
</protein>
<dbReference type="GeneID" id="78361638"/>
<keyword evidence="1" id="KW-0472">Membrane</keyword>